<dbReference type="InterPro" id="IPR024074">
    <property type="entry name" value="AS_cat/multimer_dom_body"/>
</dbReference>
<evidence type="ECO:0000256" key="1">
    <source>
        <dbReference type="ARBA" id="ARBA00004967"/>
    </source>
</evidence>
<evidence type="ECO:0000256" key="7">
    <source>
        <dbReference type="ARBA" id="ARBA00022840"/>
    </source>
</evidence>
<dbReference type="Gene3D" id="3.90.1260.10">
    <property type="entry name" value="Argininosuccinate synthetase, chain A, domain 2"/>
    <property type="match status" value="1"/>
</dbReference>
<dbReference type="SUPFAM" id="SSF69864">
    <property type="entry name" value="Argininosuccinate synthetase, C-terminal domain"/>
    <property type="match status" value="1"/>
</dbReference>
<evidence type="ECO:0000256" key="5">
    <source>
        <dbReference type="ARBA" id="ARBA00022605"/>
    </source>
</evidence>
<evidence type="ECO:0000256" key="6">
    <source>
        <dbReference type="ARBA" id="ARBA00022741"/>
    </source>
</evidence>
<feature type="domain" description="Arginosuccinate synthase-like N-terminal" evidence="8">
    <location>
        <begin position="18"/>
        <end position="170"/>
    </location>
</feature>
<keyword evidence="4" id="KW-0436">Ligase</keyword>
<dbReference type="InterPro" id="IPR048267">
    <property type="entry name" value="Arginosuc_syn_N"/>
</dbReference>
<keyword evidence="11" id="KW-1185">Reference proteome</keyword>
<dbReference type="Pfam" id="PF00764">
    <property type="entry name" value="Arginosuc_synth"/>
    <property type="match status" value="1"/>
</dbReference>
<dbReference type="InterPro" id="IPR048268">
    <property type="entry name" value="Arginosuc_syn_C"/>
</dbReference>
<dbReference type="EMBL" id="SZPQ01000033">
    <property type="protein sequence ID" value="TKI04112.1"/>
    <property type="molecule type" value="Genomic_DNA"/>
</dbReference>
<proteinExistence type="predicted"/>
<dbReference type="PANTHER" id="PTHR11587:SF2">
    <property type="entry name" value="ARGININOSUCCINATE SYNTHASE"/>
    <property type="match status" value="1"/>
</dbReference>
<dbReference type="EC" id="6.3.4.5" evidence="2"/>
<dbReference type="PROSITE" id="PS00564">
    <property type="entry name" value="ARGININOSUCCIN_SYN_1"/>
    <property type="match status" value="1"/>
</dbReference>
<evidence type="ECO:0000256" key="4">
    <source>
        <dbReference type="ARBA" id="ARBA00022598"/>
    </source>
</evidence>
<organism evidence="10 11">
    <name type="scientific">Martelella alba</name>
    <dbReference type="NCBI Taxonomy" id="2590451"/>
    <lineage>
        <taxon>Bacteria</taxon>
        <taxon>Pseudomonadati</taxon>
        <taxon>Pseudomonadota</taxon>
        <taxon>Alphaproteobacteria</taxon>
        <taxon>Hyphomicrobiales</taxon>
        <taxon>Aurantimonadaceae</taxon>
        <taxon>Martelella</taxon>
    </lineage>
</organism>
<evidence type="ECO:0000259" key="8">
    <source>
        <dbReference type="Pfam" id="PF00764"/>
    </source>
</evidence>
<keyword evidence="5" id="KW-0028">Amino-acid biosynthesis</keyword>
<reference evidence="10 11" key="1">
    <citation type="submission" date="2019-04" db="EMBL/GenBank/DDBJ databases">
        <authorList>
            <person name="Li M."/>
            <person name="Gao C."/>
        </authorList>
    </citation>
    <scope>NUCLEOTIDE SEQUENCE [LARGE SCALE GENOMIC DNA]</scope>
    <source>
        <strain evidence="10 11">BGMRC 2031</strain>
    </source>
</reference>
<name>A0ABY2SHL3_9HYPH</name>
<evidence type="ECO:0000313" key="10">
    <source>
        <dbReference type="EMBL" id="TKI04112.1"/>
    </source>
</evidence>
<comment type="pathway">
    <text evidence="1">Amino-acid biosynthesis; L-arginine biosynthesis; L-arginine from L-ornithine and carbamoyl phosphate: step 2/3.</text>
</comment>
<dbReference type="Gene3D" id="3.40.50.620">
    <property type="entry name" value="HUPs"/>
    <property type="match status" value="1"/>
</dbReference>
<accession>A0ABY2SHL3</accession>
<gene>
    <name evidence="10" type="ORF">FCN80_19310</name>
</gene>
<dbReference type="SUPFAM" id="SSF56796">
    <property type="entry name" value="Dehydroquinate synthase-like"/>
    <property type="match status" value="1"/>
</dbReference>
<dbReference type="Proteomes" id="UP000305202">
    <property type="component" value="Unassembled WGS sequence"/>
</dbReference>
<protein>
    <recommendedName>
        <fullName evidence="2">argininosuccinate synthase</fullName>
        <ecNumber evidence="2">6.3.4.5</ecNumber>
    </recommendedName>
</protein>
<evidence type="ECO:0000313" key="11">
    <source>
        <dbReference type="Proteomes" id="UP000305202"/>
    </source>
</evidence>
<dbReference type="RefSeq" id="WP_136991858.1">
    <property type="nucleotide sequence ID" value="NZ_SZPQ01000033.1"/>
</dbReference>
<dbReference type="Pfam" id="PF20979">
    <property type="entry name" value="Arginosuc_syn_C"/>
    <property type="match status" value="1"/>
</dbReference>
<keyword evidence="6" id="KW-0547">Nucleotide-binding</keyword>
<evidence type="ECO:0000256" key="3">
    <source>
        <dbReference type="ARBA" id="ARBA00022571"/>
    </source>
</evidence>
<keyword evidence="3" id="KW-0055">Arginine biosynthesis</keyword>
<sequence length="426" mass="48328">MAKTPKIITDVIQIQGRALLLYSGGLDTTYIAFKLLEQNIDLLLLNVNLQADKNDLALLPQQRDKKKLIHIDASDEFIKDYLTPAIINGFMIDDEYPVSASLAFPLIAKKSVEYAQREEVTTIIHGAEREQNAMSRLNKMIKKSNTDLSIFPYALYDSSSRAEKIAYLRSLGHEVTHYDVSRDKNLWCECIEGGEYEIDKFKLKFNDFFSTRGREINEEDIHILQFQAGVPTAFDGTRLSLKDILLKTKDLASNCHIGYYSSYEFNGLEKKREVHYSPSSAIFHRTKRALERISLSEPELETKYLLDRKWLCEVIRGEWSSFMTEAITVFNKKLWGKVTNKGIPVIAVPTLPGTATEFSATAVLTGEGYKLGINSPHVRPVEALVELLLFTTLRPEVGIPTLLDSYIHSFECLEGKKRQSGIPCLM</sequence>
<feature type="domain" description="Arginosuccinate synthase C-terminal" evidence="9">
    <location>
        <begin position="181"/>
        <end position="339"/>
    </location>
</feature>
<evidence type="ECO:0000259" key="9">
    <source>
        <dbReference type="Pfam" id="PF20979"/>
    </source>
</evidence>
<dbReference type="InterPro" id="IPR001518">
    <property type="entry name" value="Arginosuc_synth"/>
</dbReference>
<dbReference type="InterPro" id="IPR018223">
    <property type="entry name" value="Arginosuc_synth_CS"/>
</dbReference>
<evidence type="ECO:0000256" key="2">
    <source>
        <dbReference type="ARBA" id="ARBA00012286"/>
    </source>
</evidence>
<dbReference type="InterPro" id="IPR014729">
    <property type="entry name" value="Rossmann-like_a/b/a_fold"/>
</dbReference>
<keyword evidence="7" id="KW-0067">ATP-binding</keyword>
<comment type="caution">
    <text evidence="10">The sequence shown here is derived from an EMBL/GenBank/DDBJ whole genome shotgun (WGS) entry which is preliminary data.</text>
</comment>
<dbReference type="PANTHER" id="PTHR11587">
    <property type="entry name" value="ARGININOSUCCINATE SYNTHASE"/>
    <property type="match status" value="1"/>
</dbReference>
<dbReference type="SUPFAM" id="SSF52402">
    <property type="entry name" value="Adenine nucleotide alpha hydrolases-like"/>
    <property type="match status" value="1"/>
</dbReference>